<name>A0A8S5VF26_9VIRU</name>
<accession>A0A8S5VF26</accession>
<protein>
    <submittedName>
        <fullName evidence="1">Minor capsid protein</fullName>
    </submittedName>
</protein>
<proteinExistence type="predicted"/>
<reference evidence="1" key="1">
    <citation type="journal article" date="2021" name="Proc. Natl. Acad. Sci. U.S.A.">
        <title>A Catalog of Tens of Thousands of Viruses from Human Metagenomes Reveals Hidden Associations with Chronic Diseases.</title>
        <authorList>
            <person name="Tisza M.J."/>
            <person name="Buck C.B."/>
        </authorList>
    </citation>
    <scope>NUCLEOTIDE SEQUENCE</scope>
    <source>
        <strain evidence="1">CtMqy3</strain>
    </source>
</reference>
<organism evidence="1">
    <name type="scientific">Microviridae sp. ctMqy3</name>
    <dbReference type="NCBI Taxonomy" id="2824995"/>
    <lineage>
        <taxon>Viruses</taxon>
        <taxon>Monodnaviria</taxon>
        <taxon>Sangervirae</taxon>
        <taxon>Phixviricota</taxon>
        <taxon>Malgrandaviricetes</taxon>
        <taxon>Petitvirales</taxon>
        <taxon>Microviridae</taxon>
    </lineage>
</organism>
<sequence>MELGLDMQLPGKARLPETTTGVGYTDATGALGNKFTGNLDWQRSEYQRLQNNAYNAQQAAIGREFEASEAKKARDWSERMSNTAYQRAVADMKAAGINPSAMLGGAHSASTPSASSAHAVVARSGGYGSSRSGDGFDTLARVAGMLISGGISSALQASKAASFAQFSKSNRELADALNNFTFGKRR</sequence>
<dbReference type="EMBL" id="BK016253">
    <property type="protein sequence ID" value="DAG05231.1"/>
    <property type="molecule type" value="Genomic_DNA"/>
</dbReference>
<evidence type="ECO:0000313" key="1">
    <source>
        <dbReference type="EMBL" id="DAG05231.1"/>
    </source>
</evidence>